<protein>
    <recommendedName>
        <fullName evidence="2 4">3-hydroxyisobutyryl-CoA hydrolase</fullName>
        <shortName evidence="4">HIB-CoA hydrolase</shortName>
        <shortName evidence="4">HIBYL-CoA-H</shortName>
        <ecNumber evidence="2 4">3.1.2.4</ecNumber>
    </recommendedName>
    <alternativeName>
        <fullName evidence="4">3-hydroxyisobutyryl-coenzyme A hydrolase</fullName>
    </alternativeName>
</protein>
<dbReference type="InterPro" id="IPR045004">
    <property type="entry name" value="ECH_dom"/>
</dbReference>
<feature type="domain" description="Enoyl-CoA hydratase/isomerase" evidence="5">
    <location>
        <begin position="20"/>
        <end position="80"/>
    </location>
</feature>
<dbReference type="CDD" id="cd06558">
    <property type="entry name" value="crotonase-like"/>
    <property type="match status" value="1"/>
</dbReference>
<evidence type="ECO:0000256" key="3">
    <source>
        <dbReference type="ARBA" id="ARBA00022801"/>
    </source>
</evidence>
<organism evidence="6">
    <name type="scientific">Sesamum angustifolium</name>
    <dbReference type="NCBI Taxonomy" id="2727405"/>
    <lineage>
        <taxon>Eukaryota</taxon>
        <taxon>Viridiplantae</taxon>
        <taxon>Streptophyta</taxon>
        <taxon>Embryophyta</taxon>
        <taxon>Tracheophyta</taxon>
        <taxon>Spermatophyta</taxon>
        <taxon>Magnoliopsida</taxon>
        <taxon>eudicotyledons</taxon>
        <taxon>Gunneridae</taxon>
        <taxon>Pentapetalae</taxon>
        <taxon>asterids</taxon>
        <taxon>lamiids</taxon>
        <taxon>Lamiales</taxon>
        <taxon>Pedaliaceae</taxon>
        <taxon>Sesamum</taxon>
    </lineage>
</organism>
<name>A0AAW2IPR5_9LAMI</name>
<dbReference type="InterPro" id="IPR029045">
    <property type="entry name" value="ClpP/crotonase-like_dom_sf"/>
</dbReference>
<comment type="caution">
    <text evidence="6">The sequence shown here is derived from an EMBL/GenBank/DDBJ whole genome shotgun (WGS) entry which is preliminary data.</text>
</comment>
<dbReference type="Gene3D" id="3.90.226.10">
    <property type="entry name" value="2-enoyl-CoA Hydratase, Chain A, domain 1"/>
    <property type="match status" value="1"/>
</dbReference>
<feature type="non-terminal residue" evidence="6">
    <location>
        <position position="81"/>
    </location>
</feature>
<dbReference type="AlphaFoldDB" id="A0AAW2IPR5"/>
<sequence length="81" mass="8561">MASTSEETDQVVGGREIVCEIITLNRPKQLNALSAAMVSRLLDLFLACAEDSSIKLIILKGNGRAFSAGADVAAVARNINQ</sequence>
<dbReference type="GO" id="GO:0006574">
    <property type="term" value="P:L-valine catabolic process"/>
    <property type="evidence" value="ECO:0007669"/>
    <property type="project" value="UniProtKB-UniRule"/>
</dbReference>
<reference evidence="6" key="2">
    <citation type="journal article" date="2024" name="Plant">
        <title>Genomic evolution and insights into agronomic trait innovations of Sesamum species.</title>
        <authorList>
            <person name="Miao H."/>
            <person name="Wang L."/>
            <person name="Qu L."/>
            <person name="Liu H."/>
            <person name="Sun Y."/>
            <person name="Le M."/>
            <person name="Wang Q."/>
            <person name="Wei S."/>
            <person name="Zheng Y."/>
            <person name="Lin W."/>
            <person name="Duan Y."/>
            <person name="Cao H."/>
            <person name="Xiong S."/>
            <person name="Wang X."/>
            <person name="Wei L."/>
            <person name="Li C."/>
            <person name="Ma Q."/>
            <person name="Ju M."/>
            <person name="Zhao R."/>
            <person name="Li G."/>
            <person name="Mu C."/>
            <person name="Tian Q."/>
            <person name="Mei H."/>
            <person name="Zhang T."/>
            <person name="Gao T."/>
            <person name="Zhang H."/>
        </authorList>
    </citation>
    <scope>NUCLEOTIDE SEQUENCE</scope>
    <source>
        <strain evidence="6">G01</strain>
    </source>
</reference>
<gene>
    <name evidence="6" type="ORF">Sangu_2846400</name>
</gene>
<comment type="pathway">
    <text evidence="4">Amino-acid degradation; L-valine degradation.</text>
</comment>
<dbReference type="PANTHER" id="PTHR43176">
    <property type="entry name" value="3-HYDROXYISOBUTYRYL-COA HYDROLASE-RELATED"/>
    <property type="match status" value="1"/>
</dbReference>
<evidence type="ECO:0000256" key="1">
    <source>
        <dbReference type="ARBA" id="ARBA00001709"/>
    </source>
</evidence>
<dbReference type="InterPro" id="IPR032259">
    <property type="entry name" value="HIBYL-CoA-H"/>
</dbReference>
<comment type="similarity">
    <text evidence="4">Belongs to the enoyl-CoA hydratase/isomerase family.</text>
</comment>
<dbReference type="GO" id="GO:0003860">
    <property type="term" value="F:3-hydroxyisobutyryl-CoA hydrolase activity"/>
    <property type="evidence" value="ECO:0007669"/>
    <property type="project" value="UniProtKB-UniRule"/>
</dbReference>
<evidence type="ECO:0000313" key="6">
    <source>
        <dbReference type="EMBL" id="KAL0284115.1"/>
    </source>
</evidence>
<proteinExistence type="inferred from homology"/>
<comment type="catalytic activity">
    <reaction evidence="1 4">
        <text>3-hydroxy-2-methylpropanoyl-CoA + H2O = 3-hydroxy-2-methylpropanoate + CoA + H(+)</text>
        <dbReference type="Rhea" id="RHEA:20888"/>
        <dbReference type="ChEBI" id="CHEBI:11805"/>
        <dbReference type="ChEBI" id="CHEBI:15377"/>
        <dbReference type="ChEBI" id="CHEBI:15378"/>
        <dbReference type="ChEBI" id="CHEBI:57287"/>
        <dbReference type="ChEBI" id="CHEBI:57340"/>
        <dbReference type="EC" id="3.1.2.4"/>
    </reaction>
</comment>
<keyword evidence="3 4" id="KW-0378">Hydrolase</keyword>
<evidence type="ECO:0000259" key="5">
    <source>
        <dbReference type="Pfam" id="PF16113"/>
    </source>
</evidence>
<dbReference type="EMBL" id="JACGWK010001676">
    <property type="protein sequence ID" value="KAL0284115.1"/>
    <property type="molecule type" value="Genomic_DNA"/>
</dbReference>
<accession>A0AAW2IPR5</accession>
<evidence type="ECO:0000256" key="4">
    <source>
        <dbReference type="RuleBase" id="RU369070"/>
    </source>
</evidence>
<comment type="function">
    <text evidence="4">Hydrolyzes 3-hydroxyisobutyryl-CoA (HIBYL-CoA), a saline catabolite. Has high activity toward isobutyryl-CoA. Could be an isobutyryl-CoA dehydrogenase that functions in valine catabolism.</text>
</comment>
<dbReference type="EC" id="3.1.2.4" evidence="2 4"/>
<dbReference type="Pfam" id="PF16113">
    <property type="entry name" value="ECH_2"/>
    <property type="match status" value="1"/>
</dbReference>
<dbReference type="SUPFAM" id="SSF52096">
    <property type="entry name" value="ClpP/crotonase"/>
    <property type="match status" value="1"/>
</dbReference>
<evidence type="ECO:0000256" key="2">
    <source>
        <dbReference type="ARBA" id="ARBA00011915"/>
    </source>
</evidence>
<dbReference type="PANTHER" id="PTHR43176:SF3">
    <property type="entry name" value="3-HYDROXYISOBUTYRYL-COA HYDROLASE, MITOCHONDRIAL"/>
    <property type="match status" value="1"/>
</dbReference>
<reference evidence="6" key="1">
    <citation type="submission" date="2020-06" db="EMBL/GenBank/DDBJ databases">
        <authorList>
            <person name="Li T."/>
            <person name="Hu X."/>
            <person name="Zhang T."/>
            <person name="Song X."/>
            <person name="Zhang H."/>
            <person name="Dai N."/>
            <person name="Sheng W."/>
            <person name="Hou X."/>
            <person name="Wei L."/>
        </authorList>
    </citation>
    <scope>NUCLEOTIDE SEQUENCE</scope>
    <source>
        <strain evidence="6">G01</strain>
        <tissue evidence="6">Leaf</tissue>
    </source>
</reference>